<dbReference type="InterPro" id="IPR002575">
    <property type="entry name" value="Aminoglycoside_PTrfase"/>
</dbReference>
<dbReference type="GO" id="GO:0016301">
    <property type="term" value="F:kinase activity"/>
    <property type="evidence" value="ECO:0007669"/>
    <property type="project" value="UniProtKB-KW"/>
</dbReference>
<keyword evidence="2" id="KW-0418">Kinase</keyword>
<evidence type="ECO:0000259" key="1">
    <source>
        <dbReference type="Pfam" id="PF01636"/>
    </source>
</evidence>
<protein>
    <submittedName>
        <fullName evidence="2">Serine kinase</fullName>
    </submittedName>
</protein>
<feature type="non-terminal residue" evidence="2">
    <location>
        <position position="1"/>
    </location>
</feature>
<keyword evidence="3" id="KW-1185">Reference proteome</keyword>
<dbReference type="AlphaFoldDB" id="A0A4R4TML0"/>
<keyword evidence="2" id="KW-0808">Transferase</keyword>
<dbReference type="SUPFAM" id="SSF56112">
    <property type="entry name" value="Protein kinase-like (PK-like)"/>
    <property type="match status" value="1"/>
</dbReference>
<feature type="domain" description="Aminoglycoside phosphotransferase" evidence="1">
    <location>
        <begin position="9"/>
        <end position="89"/>
    </location>
</feature>
<dbReference type="Gene3D" id="3.90.1200.10">
    <property type="match status" value="1"/>
</dbReference>
<dbReference type="RefSeq" id="WP_165956062.1">
    <property type="nucleotide sequence ID" value="NZ_SMKI01000074.1"/>
</dbReference>
<dbReference type="InterPro" id="IPR011009">
    <property type="entry name" value="Kinase-like_dom_sf"/>
</dbReference>
<evidence type="ECO:0000313" key="2">
    <source>
        <dbReference type="EMBL" id="TDC76562.1"/>
    </source>
</evidence>
<gene>
    <name evidence="2" type="ORF">E1283_09580</name>
</gene>
<dbReference type="Proteomes" id="UP000295345">
    <property type="component" value="Unassembled WGS sequence"/>
</dbReference>
<dbReference type="EMBL" id="SMKI01000074">
    <property type="protein sequence ID" value="TDC76562.1"/>
    <property type="molecule type" value="Genomic_DNA"/>
</dbReference>
<name>A0A4R4TML0_9ACTN</name>
<proteinExistence type="predicted"/>
<reference evidence="2 3" key="1">
    <citation type="submission" date="2019-03" db="EMBL/GenBank/DDBJ databases">
        <title>Draft genome sequences of novel Actinobacteria.</title>
        <authorList>
            <person name="Sahin N."/>
            <person name="Ay H."/>
            <person name="Saygin H."/>
        </authorList>
    </citation>
    <scope>NUCLEOTIDE SEQUENCE [LARGE SCALE GENOMIC DNA]</scope>
    <source>
        <strain evidence="2 3">DSM 41900</strain>
    </source>
</reference>
<accession>A0A4R4TML0</accession>
<organism evidence="2 3">
    <name type="scientific">Streptomyces hainanensis</name>
    <dbReference type="NCBI Taxonomy" id="402648"/>
    <lineage>
        <taxon>Bacteria</taxon>
        <taxon>Bacillati</taxon>
        <taxon>Actinomycetota</taxon>
        <taxon>Actinomycetes</taxon>
        <taxon>Kitasatosporales</taxon>
        <taxon>Streptomycetaceae</taxon>
        <taxon>Streptomyces</taxon>
    </lineage>
</organism>
<sequence length="148" mass="15952">SAHPWLHPALGAVAARLRRLRPETLGWGPIHGDPALEHFRIDPATGRCGLIDWGAAGRGARLYDLATAVMDLGTPDDAAPLVEGYLAQGALPPSEVTRALPALLDFRHAVNAVYYAGRLHHGDTTGVADRAENATRLADARRWLERGR</sequence>
<comment type="caution">
    <text evidence="2">The sequence shown here is derived from an EMBL/GenBank/DDBJ whole genome shotgun (WGS) entry which is preliminary data.</text>
</comment>
<evidence type="ECO:0000313" key="3">
    <source>
        <dbReference type="Proteomes" id="UP000295345"/>
    </source>
</evidence>
<dbReference type="Pfam" id="PF01636">
    <property type="entry name" value="APH"/>
    <property type="match status" value="1"/>
</dbReference>